<sequence>MDPNILEKTLEAAVAAAEAHASTLAAQLASVKSGAVPGGTKGASQLAGDAKSWHSQQVTVWNGVLAAMSDPGGRMDAALSAQKYSPISAEALSSLRPDPPAGRALPSAGDALDGDPSMTAAEVEYQAIRTQLKNAMKLNPLVGEMQQTVTRRMHAVPALGSVPLPKASVLKTLQGTGSAAARDIVASQSAAMASQARPSSVAAPDGVPPWKAELQRRQSQVQGGSSEPVPSAPRPSIPSGMNSELEAVLARRRSSATTHS</sequence>
<feature type="region of interest" description="Disordered" evidence="1">
    <location>
        <begin position="92"/>
        <end position="116"/>
    </location>
</feature>
<reference evidence="2" key="1">
    <citation type="submission" date="2021-01" db="EMBL/GenBank/DDBJ databases">
        <authorList>
            <person name="Corre E."/>
            <person name="Pelletier E."/>
            <person name="Niang G."/>
            <person name="Scheremetjew M."/>
            <person name="Finn R."/>
            <person name="Kale V."/>
            <person name="Holt S."/>
            <person name="Cochrane G."/>
            <person name="Meng A."/>
            <person name="Brown T."/>
            <person name="Cohen L."/>
        </authorList>
    </citation>
    <scope>NUCLEOTIDE SEQUENCE</scope>
    <source>
        <strain evidence="2">PLY429</strain>
    </source>
</reference>
<evidence type="ECO:0000313" key="2">
    <source>
        <dbReference type="EMBL" id="CAD9203813.1"/>
    </source>
</evidence>
<evidence type="ECO:0000256" key="1">
    <source>
        <dbReference type="SAM" id="MobiDB-lite"/>
    </source>
</evidence>
<gene>
    <name evidence="2" type="ORF">TCHU04912_LOCUS6048</name>
</gene>
<protein>
    <submittedName>
        <fullName evidence="2">Uncharacterized protein</fullName>
    </submittedName>
</protein>
<dbReference type="AlphaFoldDB" id="A0A7S1X267"/>
<feature type="region of interest" description="Disordered" evidence="1">
    <location>
        <begin position="191"/>
        <end position="260"/>
    </location>
</feature>
<feature type="compositionally biased region" description="Low complexity" evidence="1">
    <location>
        <begin position="191"/>
        <end position="200"/>
    </location>
</feature>
<organism evidence="2">
    <name type="scientific">Tetraselmis chuii</name>
    <dbReference type="NCBI Taxonomy" id="63592"/>
    <lineage>
        <taxon>Eukaryota</taxon>
        <taxon>Viridiplantae</taxon>
        <taxon>Chlorophyta</taxon>
        <taxon>core chlorophytes</taxon>
        <taxon>Chlorodendrophyceae</taxon>
        <taxon>Chlorodendrales</taxon>
        <taxon>Chlorodendraceae</taxon>
        <taxon>Tetraselmis</taxon>
    </lineage>
</organism>
<accession>A0A7S1X267</accession>
<proteinExistence type="predicted"/>
<name>A0A7S1X267_9CHLO</name>
<dbReference type="EMBL" id="HBGG01011863">
    <property type="protein sequence ID" value="CAD9203813.1"/>
    <property type="molecule type" value="Transcribed_RNA"/>
</dbReference>
<feature type="compositionally biased region" description="Low complexity" evidence="1">
    <location>
        <begin position="217"/>
        <end position="226"/>
    </location>
</feature>